<feature type="domain" description="TRPM SLOG" evidence="1">
    <location>
        <begin position="32"/>
        <end position="95"/>
    </location>
</feature>
<accession>K1PPB1</accession>
<name>K1PPB1_MAGGI</name>
<gene>
    <name evidence="2" type="ORF">CGI_10014322</name>
</gene>
<dbReference type="Pfam" id="PF18139">
    <property type="entry name" value="LSDAT_euk"/>
    <property type="match status" value="1"/>
</dbReference>
<dbReference type="InParanoid" id="K1PPB1"/>
<protein>
    <recommendedName>
        <fullName evidence="1">TRPM SLOG domain-containing protein</fullName>
    </recommendedName>
</protein>
<evidence type="ECO:0000259" key="1">
    <source>
        <dbReference type="Pfam" id="PF18139"/>
    </source>
</evidence>
<dbReference type="HOGENOM" id="CLU_1246423_0_0_1"/>
<dbReference type="AlphaFoldDB" id="K1PPB1"/>
<dbReference type="InterPro" id="IPR041491">
    <property type="entry name" value="TRPM_SLOG"/>
</dbReference>
<dbReference type="EMBL" id="JH816212">
    <property type="protein sequence ID" value="EKC25967.1"/>
    <property type="molecule type" value="Genomic_DNA"/>
</dbReference>
<proteinExistence type="predicted"/>
<organism evidence="2">
    <name type="scientific">Magallana gigas</name>
    <name type="common">Pacific oyster</name>
    <name type="synonym">Crassostrea gigas</name>
    <dbReference type="NCBI Taxonomy" id="29159"/>
    <lineage>
        <taxon>Eukaryota</taxon>
        <taxon>Metazoa</taxon>
        <taxon>Spiralia</taxon>
        <taxon>Lophotrochozoa</taxon>
        <taxon>Mollusca</taxon>
        <taxon>Bivalvia</taxon>
        <taxon>Autobranchia</taxon>
        <taxon>Pteriomorphia</taxon>
        <taxon>Ostreida</taxon>
        <taxon>Ostreoidea</taxon>
        <taxon>Ostreidae</taxon>
        <taxon>Magallana</taxon>
    </lineage>
</organism>
<evidence type="ECO:0000313" key="2">
    <source>
        <dbReference type="EMBL" id="EKC25967.1"/>
    </source>
</evidence>
<sequence length="222" mass="25348">MRIMSKVADIIHRQDFIGVESTWHEIKEAVKSTPTMVFSVIGDSENFVTRAWPTNVFQTALIEAAKSGGDTWILYRGLNSGVSKIISDAYLRYVNLKCSSKSGNTLIDDVERHIKLISFAGKQFLLRNNINPTKETVYQFLEDFKQLSKPYAVNETYQGPTSLPLYYYFGHLLLEEMGMIKECGPILLCEALKANRCDYVEGLLNQGVTFDIKYLPELYEQY</sequence>
<reference evidence="2" key="1">
    <citation type="journal article" date="2012" name="Nature">
        <title>The oyster genome reveals stress adaptation and complexity of shell formation.</title>
        <authorList>
            <person name="Zhang G."/>
            <person name="Fang X."/>
            <person name="Guo X."/>
            <person name="Li L."/>
            <person name="Luo R."/>
            <person name="Xu F."/>
            <person name="Yang P."/>
            <person name="Zhang L."/>
            <person name="Wang X."/>
            <person name="Qi H."/>
            <person name="Xiong Z."/>
            <person name="Que H."/>
            <person name="Xie Y."/>
            <person name="Holland P.W."/>
            <person name="Paps J."/>
            <person name="Zhu Y."/>
            <person name="Wu F."/>
            <person name="Chen Y."/>
            <person name="Wang J."/>
            <person name="Peng C."/>
            <person name="Meng J."/>
            <person name="Yang L."/>
            <person name="Liu J."/>
            <person name="Wen B."/>
            <person name="Zhang N."/>
            <person name="Huang Z."/>
            <person name="Zhu Q."/>
            <person name="Feng Y."/>
            <person name="Mount A."/>
            <person name="Hedgecock D."/>
            <person name="Xu Z."/>
            <person name="Liu Y."/>
            <person name="Domazet-Loso T."/>
            <person name="Du Y."/>
            <person name="Sun X."/>
            <person name="Zhang S."/>
            <person name="Liu B."/>
            <person name="Cheng P."/>
            <person name="Jiang X."/>
            <person name="Li J."/>
            <person name="Fan D."/>
            <person name="Wang W."/>
            <person name="Fu W."/>
            <person name="Wang T."/>
            <person name="Wang B."/>
            <person name="Zhang J."/>
            <person name="Peng Z."/>
            <person name="Li Y."/>
            <person name="Li N."/>
            <person name="Wang J."/>
            <person name="Chen M."/>
            <person name="He Y."/>
            <person name="Tan F."/>
            <person name="Song X."/>
            <person name="Zheng Q."/>
            <person name="Huang R."/>
            <person name="Yang H."/>
            <person name="Du X."/>
            <person name="Chen L."/>
            <person name="Yang M."/>
            <person name="Gaffney P.M."/>
            <person name="Wang S."/>
            <person name="Luo L."/>
            <person name="She Z."/>
            <person name="Ming Y."/>
            <person name="Huang W."/>
            <person name="Zhang S."/>
            <person name="Huang B."/>
            <person name="Zhang Y."/>
            <person name="Qu T."/>
            <person name="Ni P."/>
            <person name="Miao G."/>
            <person name="Wang J."/>
            <person name="Wang Q."/>
            <person name="Steinberg C.E."/>
            <person name="Wang H."/>
            <person name="Li N."/>
            <person name="Qian L."/>
            <person name="Zhang G."/>
            <person name="Li Y."/>
            <person name="Yang H."/>
            <person name="Liu X."/>
            <person name="Wang J."/>
            <person name="Yin Y."/>
            <person name="Wang J."/>
        </authorList>
    </citation>
    <scope>NUCLEOTIDE SEQUENCE [LARGE SCALE GENOMIC DNA]</scope>
    <source>
        <strain evidence="2">05x7-T-G4-1.051#20</strain>
    </source>
</reference>